<dbReference type="InterPro" id="IPR003477">
    <property type="entry name" value="PemK-like"/>
</dbReference>
<evidence type="ECO:0000313" key="4">
    <source>
        <dbReference type="Proteomes" id="UP000191448"/>
    </source>
</evidence>
<gene>
    <name evidence="3" type="ORF">CLTHE_02090</name>
</gene>
<comment type="caution">
    <text evidence="3">The sequence shown here is derived from an EMBL/GenBank/DDBJ whole genome shotgun (WGS) entry which is preliminary data.</text>
</comment>
<comment type="similarity">
    <text evidence="1">Belongs to the PemK/MazF family.</text>
</comment>
<proteinExistence type="inferred from homology"/>
<evidence type="ECO:0000256" key="1">
    <source>
        <dbReference type="ARBA" id="ARBA00007521"/>
    </source>
</evidence>
<sequence>MSTDKNQHPNRGEVWFVEFPREEDNRIIDNRPVIVLEDSDDELEVLSVKVTKHKPRDEWDYNIVYWQEASLKFESTARISKSLYLKEDSFLFKIGDLRKEDLSKIDNLFDKYTENLYK</sequence>
<dbReference type="Pfam" id="PF02452">
    <property type="entry name" value="PemK_toxin"/>
    <property type="match status" value="1"/>
</dbReference>
<evidence type="ECO:0000256" key="2">
    <source>
        <dbReference type="ARBA" id="ARBA00022649"/>
    </source>
</evidence>
<dbReference type="SUPFAM" id="SSF50118">
    <property type="entry name" value="Cell growth inhibitor/plasmid maintenance toxic component"/>
    <property type="match status" value="1"/>
</dbReference>
<name>A0A1V4SZ63_9CLOT</name>
<dbReference type="RefSeq" id="WP_080021600.1">
    <property type="nucleotide sequence ID" value="NZ_LTAY01000010.1"/>
</dbReference>
<dbReference type="AlphaFoldDB" id="A0A1V4SZ63"/>
<dbReference type="GO" id="GO:0003677">
    <property type="term" value="F:DNA binding"/>
    <property type="evidence" value="ECO:0007669"/>
    <property type="project" value="InterPro"/>
</dbReference>
<reference evidence="3 4" key="1">
    <citation type="submission" date="2016-02" db="EMBL/GenBank/DDBJ databases">
        <title>Genome sequence of Clostridium thermobutyricum DSM 4928.</title>
        <authorList>
            <person name="Poehlein A."/>
            <person name="Daniel R."/>
        </authorList>
    </citation>
    <scope>NUCLEOTIDE SEQUENCE [LARGE SCALE GENOMIC DNA]</scope>
    <source>
        <strain evidence="3 4">DSM 4928</strain>
    </source>
</reference>
<dbReference type="InterPro" id="IPR011067">
    <property type="entry name" value="Plasmid_toxin/cell-grow_inhib"/>
</dbReference>
<organism evidence="3 4">
    <name type="scientific">Clostridium thermobutyricum DSM 4928</name>
    <dbReference type="NCBI Taxonomy" id="1121339"/>
    <lineage>
        <taxon>Bacteria</taxon>
        <taxon>Bacillati</taxon>
        <taxon>Bacillota</taxon>
        <taxon>Clostridia</taxon>
        <taxon>Eubacteriales</taxon>
        <taxon>Clostridiaceae</taxon>
        <taxon>Clostridium</taxon>
    </lineage>
</organism>
<dbReference type="OrthoDB" id="1798853at2"/>
<evidence type="ECO:0000313" key="3">
    <source>
        <dbReference type="EMBL" id="OPX50908.1"/>
    </source>
</evidence>
<protein>
    <submittedName>
        <fullName evidence="3">PemK-like protein</fullName>
    </submittedName>
</protein>
<dbReference type="EMBL" id="LTAY01000010">
    <property type="protein sequence ID" value="OPX50908.1"/>
    <property type="molecule type" value="Genomic_DNA"/>
</dbReference>
<dbReference type="Proteomes" id="UP000191448">
    <property type="component" value="Unassembled WGS sequence"/>
</dbReference>
<keyword evidence="2" id="KW-1277">Toxin-antitoxin system</keyword>
<accession>A0A1V4SZ63</accession>
<dbReference type="Gene3D" id="2.30.30.110">
    <property type="match status" value="1"/>
</dbReference>